<dbReference type="PANTHER" id="PTHR30483">
    <property type="entry name" value="LEUCINE-SPECIFIC-BINDING PROTEIN"/>
    <property type="match status" value="1"/>
</dbReference>
<sequence>MPVTSRPLRLGLVSAAMAPLLGVAACGGSGTNAPASTGTSGGGSSAKAESRQASDVVTDYLAYVGGKAGKADAGLEPVTLGWVNVEGGPGGNPEATLGARAAVKYVNDTLGGIGGHPLKLNVCTVVSAEEEGQKCGQQLLGDKEVSAIGAGNLYLGDASFNSVIAGKKPVLVGVATGPTMPTAKNTFSTFGDLPHIFGTWGTYARDVLKAKTAAVIHTNTPGDKIASGAAVKGLEAAGLKVKSVGFDAQSTDLIGPVTAAGANTADVVVPISIGGGCVGIAKALKQLSVTKPVVSTPLCMSPDVAQGLGGDLPTWTYGVAQTLPMDSSAADSQAFLKASAQAGLGKDDQSKVFAPLGWSTVLTYAKVLNAIGPDKITPASVTEQLKKFPGPVVMGAAEVKCGKYPDAPAVCNDQARFYQYEGKGQFKPLTDWIRPPR</sequence>
<organism evidence="5 6">
    <name type="scientific">Streptomyces griseoruber</name>
    <dbReference type="NCBI Taxonomy" id="1943"/>
    <lineage>
        <taxon>Bacteria</taxon>
        <taxon>Bacillati</taxon>
        <taxon>Actinomycetota</taxon>
        <taxon>Actinomycetes</taxon>
        <taxon>Kitasatosporales</taxon>
        <taxon>Streptomycetaceae</taxon>
        <taxon>Streptomyces</taxon>
    </lineage>
</organism>
<proteinExistence type="inferred from homology"/>
<dbReference type="PROSITE" id="PS51257">
    <property type="entry name" value="PROKAR_LIPOPROTEIN"/>
    <property type="match status" value="1"/>
</dbReference>
<evidence type="ECO:0000256" key="3">
    <source>
        <dbReference type="SAM" id="SignalP"/>
    </source>
</evidence>
<evidence type="ECO:0000313" key="6">
    <source>
        <dbReference type="Proteomes" id="UP000052982"/>
    </source>
</evidence>
<protein>
    <recommendedName>
        <fullName evidence="4">Leucine-binding protein domain-containing protein</fullName>
    </recommendedName>
</protein>
<dbReference type="RefSeq" id="WP_055632557.1">
    <property type="nucleotide sequence ID" value="NZ_JBIRRP010000006.1"/>
</dbReference>
<keyword evidence="2 3" id="KW-0732">Signal</keyword>
<dbReference type="InterPro" id="IPR051010">
    <property type="entry name" value="BCAA_transport"/>
</dbReference>
<dbReference type="EMBL" id="LMWW01000008">
    <property type="protein sequence ID" value="KUN87263.1"/>
    <property type="molecule type" value="Genomic_DNA"/>
</dbReference>
<gene>
    <name evidence="5" type="ORF">AQJ64_08340</name>
</gene>
<dbReference type="OrthoDB" id="5169139at2"/>
<accession>A0A101T813</accession>
<dbReference type="Gene3D" id="3.40.50.2300">
    <property type="match status" value="2"/>
</dbReference>
<dbReference type="SUPFAM" id="SSF53822">
    <property type="entry name" value="Periplasmic binding protein-like I"/>
    <property type="match status" value="1"/>
</dbReference>
<dbReference type="Pfam" id="PF13458">
    <property type="entry name" value="Peripla_BP_6"/>
    <property type="match status" value="1"/>
</dbReference>
<name>A0A101T813_9ACTN</name>
<evidence type="ECO:0000259" key="4">
    <source>
        <dbReference type="Pfam" id="PF13458"/>
    </source>
</evidence>
<keyword evidence="6" id="KW-1185">Reference proteome</keyword>
<feature type="domain" description="Leucine-binding protein" evidence="4">
    <location>
        <begin position="77"/>
        <end position="395"/>
    </location>
</feature>
<feature type="signal peptide" evidence="3">
    <location>
        <begin position="1"/>
        <end position="25"/>
    </location>
</feature>
<dbReference type="Proteomes" id="UP000052982">
    <property type="component" value="Unassembled WGS sequence"/>
</dbReference>
<dbReference type="STRING" id="1943.AQJ64_08340"/>
<dbReference type="AlphaFoldDB" id="A0A101T813"/>
<reference evidence="5 6" key="1">
    <citation type="submission" date="2015-10" db="EMBL/GenBank/DDBJ databases">
        <title>Draft genome sequence of Streptomyces griseoruber DSM 40281, type strain for the species Streptomyces griseoruber.</title>
        <authorList>
            <person name="Ruckert C."/>
            <person name="Winkler A."/>
            <person name="Kalinowski J."/>
            <person name="Kampfer P."/>
            <person name="Glaeser S."/>
        </authorList>
    </citation>
    <scope>NUCLEOTIDE SEQUENCE [LARGE SCALE GENOMIC DNA]</scope>
    <source>
        <strain evidence="5 6">DSM 40281</strain>
    </source>
</reference>
<evidence type="ECO:0000313" key="5">
    <source>
        <dbReference type="EMBL" id="KUN87263.1"/>
    </source>
</evidence>
<evidence type="ECO:0000256" key="2">
    <source>
        <dbReference type="ARBA" id="ARBA00022729"/>
    </source>
</evidence>
<dbReference type="InterPro" id="IPR028081">
    <property type="entry name" value="Leu-bd"/>
</dbReference>
<evidence type="ECO:0000256" key="1">
    <source>
        <dbReference type="ARBA" id="ARBA00010062"/>
    </source>
</evidence>
<dbReference type="InterPro" id="IPR028082">
    <property type="entry name" value="Peripla_BP_I"/>
</dbReference>
<comment type="caution">
    <text evidence="5">The sequence shown here is derived from an EMBL/GenBank/DDBJ whole genome shotgun (WGS) entry which is preliminary data.</text>
</comment>
<comment type="similarity">
    <text evidence="1">Belongs to the leucine-binding protein family.</text>
</comment>
<dbReference type="PANTHER" id="PTHR30483:SF6">
    <property type="entry name" value="PERIPLASMIC BINDING PROTEIN OF ABC TRANSPORTER FOR NATURAL AMINO ACIDS"/>
    <property type="match status" value="1"/>
</dbReference>
<feature type="chain" id="PRO_5039267525" description="Leucine-binding protein domain-containing protein" evidence="3">
    <location>
        <begin position="26"/>
        <end position="437"/>
    </location>
</feature>